<organism evidence="3 4">
    <name type="scientific">Limimaricola soesokkakensis</name>
    <dbReference type="NCBI Taxonomy" id="1343159"/>
    <lineage>
        <taxon>Bacteria</taxon>
        <taxon>Pseudomonadati</taxon>
        <taxon>Pseudomonadota</taxon>
        <taxon>Alphaproteobacteria</taxon>
        <taxon>Rhodobacterales</taxon>
        <taxon>Paracoccaceae</taxon>
        <taxon>Limimaricola</taxon>
    </lineage>
</organism>
<dbReference type="AlphaFoldDB" id="A0A1X6ZZS1"/>
<dbReference type="EMBL" id="FWFY01000012">
    <property type="protein sequence ID" value="SLN66357.1"/>
    <property type="molecule type" value="Genomic_DNA"/>
</dbReference>
<sequence length="179" mass="19757">MMDAPNLHIRAAEPGDAAALTVMANLPGVRHGTLRLPFDPQSRIERRLATESGDHFLVGVIDTEGGGREIVTHAGLMPSRRRRAHVGEVLLIVHDDHVGQGYGTAMLRALLDLADNWLGLRRLELDVNVDNHAAIRLYERHGFEVEGTRRHDVLRAGVLIDSHIMGRLKAAPEPDRSGR</sequence>
<evidence type="ECO:0000259" key="1">
    <source>
        <dbReference type="PROSITE" id="PS51186"/>
    </source>
</evidence>
<dbReference type="GO" id="GO:0016747">
    <property type="term" value="F:acyltransferase activity, transferring groups other than amino-acyl groups"/>
    <property type="evidence" value="ECO:0007669"/>
    <property type="project" value="InterPro"/>
</dbReference>
<feature type="domain" description="N-acetyltransferase" evidence="1">
    <location>
        <begin position="7"/>
        <end position="161"/>
    </location>
</feature>
<evidence type="ECO:0000313" key="2">
    <source>
        <dbReference type="EMBL" id="PSK82568.1"/>
    </source>
</evidence>
<dbReference type="PROSITE" id="PS51186">
    <property type="entry name" value="GNAT"/>
    <property type="match status" value="1"/>
</dbReference>
<dbReference type="PANTHER" id="PTHR43792">
    <property type="entry name" value="GNAT FAMILY, PUTATIVE (AFU_ORTHOLOGUE AFUA_3G00765)-RELATED-RELATED"/>
    <property type="match status" value="1"/>
</dbReference>
<reference evidence="3 4" key="1">
    <citation type="submission" date="2017-03" db="EMBL/GenBank/DDBJ databases">
        <authorList>
            <person name="Afonso C.L."/>
            <person name="Miller P.J."/>
            <person name="Scott M.A."/>
            <person name="Spackman E."/>
            <person name="Goraichik I."/>
            <person name="Dimitrov K.M."/>
            <person name="Suarez D.L."/>
            <person name="Swayne D.E."/>
        </authorList>
    </citation>
    <scope>NUCLEOTIDE SEQUENCE [LARGE SCALE GENOMIC DNA]</scope>
    <source>
        <strain evidence="3 4">CECT 8367</strain>
    </source>
</reference>
<evidence type="ECO:0000313" key="3">
    <source>
        <dbReference type="EMBL" id="SLN66357.1"/>
    </source>
</evidence>
<dbReference type="Pfam" id="PF00583">
    <property type="entry name" value="Acetyltransf_1"/>
    <property type="match status" value="1"/>
</dbReference>
<dbReference type="Gene3D" id="3.40.630.30">
    <property type="match status" value="1"/>
</dbReference>
<reference evidence="2 5" key="2">
    <citation type="submission" date="2018-03" db="EMBL/GenBank/DDBJ databases">
        <title>Genomic Encyclopedia of Archaeal and Bacterial Type Strains, Phase II (KMG-II): from individual species to whole genera.</title>
        <authorList>
            <person name="Goeker M."/>
        </authorList>
    </citation>
    <scope>NUCLEOTIDE SEQUENCE [LARGE SCALE GENOMIC DNA]</scope>
    <source>
        <strain evidence="2 5">DSM 29956</strain>
    </source>
</reference>
<dbReference type="EMBL" id="PYGB01000012">
    <property type="protein sequence ID" value="PSK82568.1"/>
    <property type="molecule type" value="Genomic_DNA"/>
</dbReference>
<dbReference type="InterPro" id="IPR051531">
    <property type="entry name" value="N-acetyltransferase"/>
</dbReference>
<dbReference type="InterPro" id="IPR000182">
    <property type="entry name" value="GNAT_dom"/>
</dbReference>
<gene>
    <name evidence="2" type="ORF">CLV79_11285</name>
    <name evidence="3" type="ORF">LOS8367_03282</name>
</gene>
<evidence type="ECO:0000313" key="4">
    <source>
        <dbReference type="Proteomes" id="UP000193495"/>
    </source>
</evidence>
<accession>A0A1X6ZZS1</accession>
<dbReference type="InterPro" id="IPR016181">
    <property type="entry name" value="Acyl_CoA_acyltransferase"/>
</dbReference>
<name>A0A1X6ZZS1_9RHOB</name>
<dbReference type="Proteomes" id="UP000240624">
    <property type="component" value="Unassembled WGS sequence"/>
</dbReference>
<dbReference type="SUPFAM" id="SSF55729">
    <property type="entry name" value="Acyl-CoA N-acyltransferases (Nat)"/>
    <property type="match status" value="1"/>
</dbReference>
<proteinExistence type="predicted"/>
<evidence type="ECO:0000313" key="5">
    <source>
        <dbReference type="Proteomes" id="UP000240624"/>
    </source>
</evidence>
<protein>
    <submittedName>
        <fullName evidence="2 3">Putative acetyltransferase</fullName>
    </submittedName>
</protein>
<keyword evidence="3" id="KW-0808">Transferase</keyword>
<keyword evidence="5" id="KW-1185">Reference proteome</keyword>
<dbReference type="CDD" id="cd04301">
    <property type="entry name" value="NAT_SF"/>
    <property type="match status" value="1"/>
</dbReference>
<dbReference type="Proteomes" id="UP000193495">
    <property type="component" value="Unassembled WGS sequence"/>
</dbReference>